<keyword evidence="2" id="KW-1185">Reference proteome</keyword>
<proteinExistence type="predicted"/>
<dbReference type="Proteomes" id="UP001596138">
    <property type="component" value="Unassembled WGS sequence"/>
</dbReference>
<name>A0ABW1SVK2_9ACTN</name>
<dbReference type="RefSeq" id="WP_386763472.1">
    <property type="nucleotide sequence ID" value="NZ_JBHSTI010000002.1"/>
</dbReference>
<accession>A0ABW1SVK2</accession>
<evidence type="ECO:0000313" key="2">
    <source>
        <dbReference type="Proteomes" id="UP001596138"/>
    </source>
</evidence>
<dbReference type="InterPro" id="IPR029058">
    <property type="entry name" value="AB_hydrolase_fold"/>
</dbReference>
<reference evidence="2" key="1">
    <citation type="journal article" date="2019" name="Int. J. Syst. Evol. Microbiol.">
        <title>The Global Catalogue of Microorganisms (GCM) 10K type strain sequencing project: providing services to taxonomists for standard genome sequencing and annotation.</title>
        <authorList>
            <consortium name="The Broad Institute Genomics Platform"/>
            <consortium name="The Broad Institute Genome Sequencing Center for Infectious Disease"/>
            <person name="Wu L."/>
            <person name="Ma J."/>
        </authorList>
    </citation>
    <scope>NUCLEOTIDE SEQUENCE [LARGE SCALE GENOMIC DNA]</scope>
    <source>
        <strain evidence="2">CGMCC 4.7317</strain>
    </source>
</reference>
<comment type="caution">
    <text evidence="1">The sequence shown here is derived from an EMBL/GenBank/DDBJ whole genome shotgun (WGS) entry which is preliminary data.</text>
</comment>
<organism evidence="1 2">
    <name type="scientific">Longivirga aurantiaca</name>
    <dbReference type="NCBI Taxonomy" id="1837743"/>
    <lineage>
        <taxon>Bacteria</taxon>
        <taxon>Bacillati</taxon>
        <taxon>Actinomycetota</taxon>
        <taxon>Actinomycetes</taxon>
        <taxon>Sporichthyales</taxon>
        <taxon>Sporichthyaceae</taxon>
        <taxon>Longivirga</taxon>
    </lineage>
</organism>
<protein>
    <submittedName>
        <fullName evidence="1">Esterase/lipase family protein</fullName>
    </submittedName>
</protein>
<dbReference type="EMBL" id="JBHSTI010000002">
    <property type="protein sequence ID" value="MFC6236426.1"/>
    <property type="molecule type" value="Genomic_DNA"/>
</dbReference>
<gene>
    <name evidence="1" type="ORF">ACFQGU_00945</name>
</gene>
<sequence length="270" mass="28759">MSNPVVRSLEEIGDLLKHPTTFRPPVLTAVRENLSVLQVAGRIIAQRSELSEPTLVDTDRVPVLLVPGFAATDIALEPMAEALRRRGHWTSRSGIGPNVGCTREMADALERRLEVVAERVGQRVSLVGWSRGGTLGKVVAVRRPDLVESLVTLGTPNTHPLAVSETLSAQIGVLAKLHALGIPGLLDQDCLSGDCARSVMAVLEGPFPDDIGYTAVFSMEDGVIDWRACLDPDATHVECTATHMGMGADPEVIDLVVSILGSLTPRALAA</sequence>
<evidence type="ECO:0000313" key="1">
    <source>
        <dbReference type="EMBL" id="MFC6236426.1"/>
    </source>
</evidence>
<dbReference type="SUPFAM" id="SSF53474">
    <property type="entry name" value="alpha/beta-Hydrolases"/>
    <property type="match status" value="1"/>
</dbReference>
<dbReference type="Gene3D" id="3.40.50.1820">
    <property type="entry name" value="alpha/beta hydrolase"/>
    <property type="match status" value="1"/>
</dbReference>